<dbReference type="PROSITE" id="PS50048">
    <property type="entry name" value="ZN2_CY6_FUNGAL_2"/>
    <property type="match status" value="2"/>
</dbReference>
<protein>
    <recommendedName>
        <fullName evidence="3">Zn(2)-C6 fungal-type domain-containing protein</fullName>
    </recommendedName>
</protein>
<dbReference type="PANTHER" id="PTHR47659">
    <property type="entry name" value="ZN(II)2CYS6 TRANSCRIPTION FACTOR (EUROFUNG)-RELATED"/>
    <property type="match status" value="1"/>
</dbReference>
<accession>A0A0H5RNU9</accession>
<dbReference type="CDD" id="cd00067">
    <property type="entry name" value="GAL4"/>
    <property type="match status" value="2"/>
</dbReference>
<dbReference type="PANTHER" id="PTHR47659:SF7">
    <property type="entry name" value="FUNGAL TRANSCRIPTIONAL REGULATORY PROTEIN, N-TERMINAL DOMAIN-CONTAINING PROTEIN"/>
    <property type="match status" value="1"/>
</dbReference>
<feature type="domain" description="Zn(2)-C6 fungal-type" evidence="3">
    <location>
        <begin position="11"/>
        <end position="40"/>
    </location>
</feature>
<dbReference type="SUPFAM" id="SSF57701">
    <property type="entry name" value="Zn2/Cys6 DNA-binding domain"/>
    <property type="match status" value="1"/>
</dbReference>
<dbReference type="GO" id="GO:0000981">
    <property type="term" value="F:DNA-binding transcription factor activity, RNA polymerase II-specific"/>
    <property type="evidence" value="ECO:0007669"/>
    <property type="project" value="InterPro"/>
</dbReference>
<feature type="domain" description="Zn(2)-C6 fungal-type" evidence="3">
    <location>
        <begin position="62"/>
        <end position="92"/>
    </location>
</feature>
<organism evidence="4">
    <name type="scientific">Spongospora subterranea</name>
    <dbReference type="NCBI Taxonomy" id="70186"/>
    <lineage>
        <taxon>Eukaryota</taxon>
        <taxon>Sar</taxon>
        <taxon>Rhizaria</taxon>
        <taxon>Endomyxa</taxon>
        <taxon>Phytomyxea</taxon>
        <taxon>Plasmodiophorida</taxon>
        <taxon>Plasmodiophoridae</taxon>
        <taxon>Spongospora</taxon>
    </lineage>
</organism>
<dbReference type="GO" id="GO:0008270">
    <property type="term" value="F:zinc ion binding"/>
    <property type="evidence" value="ECO:0007669"/>
    <property type="project" value="InterPro"/>
</dbReference>
<evidence type="ECO:0000313" key="4">
    <source>
        <dbReference type="EMBL" id="CRZ10409.1"/>
    </source>
</evidence>
<reference evidence="4" key="1">
    <citation type="submission" date="2015-04" db="EMBL/GenBank/DDBJ databases">
        <title>The genome sequence of the plant pathogenic Rhizarian Plasmodiophora brassicae reveals insights in its biotrophic life cycle and the origin of chitin synthesis.</title>
        <authorList>
            <person name="Schwelm A."/>
            <person name="Fogelqvist J."/>
            <person name="Knaust A."/>
            <person name="Julke S."/>
            <person name="Lilja T."/>
            <person name="Dhandapani V."/>
            <person name="Bonilla-Rosso G."/>
            <person name="Karlsson M."/>
            <person name="Shevchenko A."/>
            <person name="Choi S.R."/>
            <person name="Kim H.G."/>
            <person name="Park J.Y."/>
            <person name="Lim Y.P."/>
            <person name="Ludwig-Muller J."/>
            <person name="Dixelius C."/>
        </authorList>
    </citation>
    <scope>NUCLEOTIDE SEQUENCE</scope>
    <source>
        <tissue evidence="4">Potato root galls</tissue>
    </source>
</reference>
<keyword evidence="2" id="KW-0539">Nucleus</keyword>
<dbReference type="EMBL" id="HACM01009967">
    <property type="protein sequence ID" value="CRZ10409.1"/>
    <property type="molecule type" value="Transcribed_RNA"/>
</dbReference>
<dbReference type="PROSITE" id="PS00463">
    <property type="entry name" value="ZN2_CY6_FUNGAL_1"/>
    <property type="match status" value="2"/>
</dbReference>
<evidence type="ECO:0000256" key="1">
    <source>
        <dbReference type="ARBA" id="ARBA00022723"/>
    </source>
</evidence>
<dbReference type="Gene3D" id="4.10.240.10">
    <property type="entry name" value="Zn(2)-C6 fungal-type DNA-binding domain"/>
    <property type="match status" value="1"/>
</dbReference>
<dbReference type="InterPro" id="IPR001138">
    <property type="entry name" value="Zn2Cys6_DnaBD"/>
</dbReference>
<dbReference type="AlphaFoldDB" id="A0A0H5RNU9"/>
<proteinExistence type="predicted"/>
<sequence>NTRRPERVKIACSLCSAAKLRCDRNRPCSRCELRGTIDQCEDRQICQKAPRDWARRLKDVRACSSCHKAKVACKSDERPCPRCIRLGLDASCQPDARPPPDLGFQTSLPIVSSFEPPLMEPNSFKLLVLTCFRRYTNDQLMQFVSSHRSAYLWQILSCSLTPRDILDLMTWLFDNFSVKKTEVDRIAFLHADRLFNVVPVFIRVCMTPIAFTNQTEPTFQFLMDRSGCTYQYSLLLNPPAVAVLDYSCEQLNQLLHYFSNVWQLDSMGSNPFWSLFQHSSWAELTCVFLDSIILAQTTSTFRINLVRRDGYIINATSVWNTCINDNIQLLTMTLTDVQSPVPNQLIFRS</sequence>
<name>A0A0H5RNU9_9EUKA</name>
<evidence type="ECO:0000256" key="2">
    <source>
        <dbReference type="ARBA" id="ARBA00023242"/>
    </source>
</evidence>
<evidence type="ECO:0000259" key="3">
    <source>
        <dbReference type="PROSITE" id="PS50048"/>
    </source>
</evidence>
<keyword evidence="1" id="KW-0479">Metal-binding</keyword>
<dbReference type="InterPro" id="IPR036864">
    <property type="entry name" value="Zn2-C6_fun-type_DNA-bd_sf"/>
</dbReference>
<feature type="non-terminal residue" evidence="4">
    <location>
        <position position="1"/>
    </location>
</feature>
<dbReference type="InterPro" id="IPR050335">
    <property type="entry name" value="ERT1_acuK_gluconeogen_tf"/>
</dbReference>
<dbReference type="SMART" id="SM00066">
    <property type="entry name" value="GAL4"/>
    <property type="match status" value="2"/>
</dbReference>